<name>A0A922D216_MANSE</name>
<keyword evidence="5" id="KW-1185">Reference proteome</keyword>
<reference evidence="4" key="1">
    <citation type="journal article" date="2016" name="Insect Biochem. Mol. Biol.">
        <title>Multifaceted biological insights from a draft genome sequence of the tobacco hornworm moth, Manduca sexta.</title>
        <authorList>
            <person name="Kanost M.R."/>
            <person name="Arrese E.L."/>
            <person name="Cao X."/>
            <person name="Chen Y.R."/>
            <person name="Chellapilla S."/>
            <person name="Goldsmith M.R."/>
            <person name="Grosse-Wilde E."/>
            <person name="Heckel D.G."/>
            <person name="Herndon N."/>
            <person name="Jiang H."/>
            <person name="Papanicolaou A."/>
            <person name="Qu J."/>
            <person name="Soulages J.L."/>
            <person name="Vogel H."/>
            <person name="Walters J."/>
            <person name="Waterhouse R.M."/>
            <person name="Ahn S.J."/>
            <person name="Almeida F.C."/>
            <person name="An C."/>
            <person name="Aqrawi P."/>
            <person name="Bretschneider A."/>
            <person name="Bryant W.B."/>
            <person name="Bucks S."/>
            <person name="Chao H."/>
            <person name="Chevignon G."/>
            <person name="Christen J.M."/>
            <person name="Clarke D.F."/>
            <person name="Dittmer N.T."/>
            <person name="Ferguson L.C.F."/>
            <person name="Garavelou S."/>
            <person name="Gordon K.H.J."/>
            <person name="Gunaratna R.T."/>
            <person name="Han Y."/>
            <person name="Hauser F."/>
            <person name="He Y."/>
            <person name="Heidel-Fischer H."/>
            <person name="Hirsh A."/>
            <person name="Hu Y."/>
            <person name="Jiang H."/>
            <person name="Kalra D."/>
            <person name="Klinner C."/>
            <person name="Konig C."/>
            <person name="Kovar C."/>
            <person name="Kroll A.R."/>
            <person name="Kuwar S.S."/>
            <person name="Lee S.L."/>
            <person name="Lehman R."/>
            <person name="Li K."/>
            <person name="Li Z."/>
            <person name="Liang H."/>
            <person name="Lovelace S."/>
            <person name="Lu Z."/>
            <person name="Mansfield J.H."/>
            <person name="McCulloch K.J."/>
            <person name="Mathew T."/>
            <person name="Morton B."/>
            <person name="Muzny D.M."/>
            <person name="Neunemann D."/>
            <person name="Ongeri F."/>
            <person name="Pauchet Y."/>
            <person name="Pu L.L."/>
            <person name="Pyrousis I."/>
            <person name="Rao X.J."/>
            <person name="Redding A."/>
            <person name="Roesel C."/>
            <person name="Sanchez-Gracia A."/>
            <person name="Schaack S."/>
            <person name="Shukla A."/>
            <person name="Tetreau G."/>
            <person name="Wang Y."/>
            <person name="Xiong G.H."/>
            <person name="Traut W."/>
            <person name="Walsh T.K."/>
            <person name="Worley K.C."/>
            <person name="Wu D."/>
            <person name="Wu W."/>
            <person name="Wu Y.Q."/>
            <person name="Zhang X."/>
            <person name="Zou Z."/>
            <person name="Zucker H."/>
            <person name="Briscoe A.D."/>
            <person name="Burmester T."/>
            <person name="Clem R.J."/>
            <person name="Feyereisen R."/>
            <person name="Grimmelikhuijzen C.J.P."/>
            <person name="Hamodrakas S.J."/>
            <person name="Hansson B.S."/>
            <person name="Huguet E."/>
            <person name="Jermiin L.S."/>
            <person name="Lan Q."/>
            <person name="Lehman H.K."/>
            <person name="Lorenzen M."/>
            <person name="Merzendorfer H."/>
            <person name="Michalopoulos I."/>
            <person name="Morton D.B."/>
            <person name="Muthukrishnan S."/>
            <person name="Oakeshott J.G."/>
            <person name="Palmer W."/>
            <person name="Park Y."/>
            <person name="Passarelli A.L."/>
            <person name="Rozas J."/>
            <person name="Schwartz L.M."/>
            <person name="Smith W."/>
            <person name="Southgate A."/>
            <person name="Vilcinskas A."/>
            <person name="Vogt R."/>
            <person name="Wang P."/>
            <person name="Werren J."/>
            <person name="Yu X.Q."/>
            <person name="Zhou J.J."/>
            <person name="Brown S.J."/>
            <person name="Scherer S.E."/>
            <person name="Richards S."/>
            <person name="Blissard G.W."/>
        </authorList>
    </citation>
    <scope>NUCLEOTIDE SEQUENCE</scope>
</reference>
<evidence type="ECO:0000256" key="2">
    <source>
        <dbReference type="PROSITE-ProRule" id="PRU00781"/>
    </source>
</evidence>
<keyword evidence="2" id="KW-0808">Transferase</keyword>
<organism evidence="4 5">
    <name type="scientific">Manduca sexta</name>
    <name type="common">Tobacco hawkmoth</name>
    <name type="synonym">Tobacco hornworm</name>
    <dbReference type="NCBI Taxonomy" id="7130"/>
    <lineage>
        <taxon>Eukaryota</taxon>
        <taxon>Metazoa</taxon>
        <taxon>Ecdysozoa</taxon>
        <taxon>Arthropoda</taxon>
        <taxon>Hexapoda</taxon>
        <taxon>Insecta</taxon>
        <taxon>Pterygota</taxon>
        <taxon>Neoptera</taxon>
        <taxon>Endopterygota</taxon>
        <taxon>Lepidoptera</taxon>
        <taxon>Glossata</taxon>
        <taxon>Ditrysia</taxon>
        <taxon>Bombycoidea</taxon>
        <taxon>Sphingidae</taxon>
        <taxon>Sphinginae</taxon>
        <taxon>Sphingini</taxon>
        <taxon>Manduca</taxon>
    </lineage>
</organism>
<dbReference type="FunFam" id="3.30.810.10:FF:000001">
    <property type="entry name" value="1-phosphatidylinositol 3-phosphate 5-kinase FAB1"/>
    <property type="match status" value="1"/>
</dbReference>
<comment type="caution">
    <text evidence="4">The sequence shown here is derived from an EMBL/GenBank/DDBJ whole genome shotgun (WGS) entry which is preliminary data.</text>
</comment>
<protein>
    <recommendedName>
        <fullName evidence="3">PIPK domain-containing protein</fullName>
    </recommendedName>
</protein>
<dbReference type="InterPro" id="IPR002498">
    <property type="entry name" value="PInositol-4-P-4/5-kinase_core"/>
</dbReference>
<dbReference type="SMART" id="SM00330">
    <property type="entry name" value="PIPKc"/>
    <property type="match status" value="1"/>
</dbReference>
<dbReference type="PANTHER" id="PTHR45748">
    <property type="entry name" value="1-PHOSPHATIDYLINOSITOL 3-PHOSPHATE 5-KINASE-RELATED"/>
    <property type="match status" value="1"/>
</dbReference>
<proteinExistence type="predicted"/>
<evidence type="ECO:0000259" key="3">
    <source>
        <dbReference type="PROSITE" id="PS51455"/>
    </source>
</evidence>
<dbReference type="InterPro" id="IPR044769">
    <property type="entry name" value="PIKfyve_PIPKc"/>
</dbReference>
<accession>A0A922D216</accession>
<evidence type="ECO:0000256" key="1">
    <source>
        <dbReference type="ARBA" id="ARBA00022840"/>
    </source>
</evidence>
<keyword evidence="2" id="KW-0547">Nucleotide-binding</keyword>
<evidence type="ECO:0000313" key="5">
    <source>
        <dbReference type="Proteomes" id="UP000791440"/>
    </source>
</evidence>
<dbReference type="GO" id="GO:0000285">
    <property type="term" value="F:1-phosphatidylinositol-3-phosphate 5-kinase activity"/>
    <property type="evidence" value="ECO:0007669"/>
    <property type="project" value="InterPro"/>
</dbReference>
<dbReference type="GO" id="GO:0010008">
    <property type="term" value="C:endosome membrane"/>
    <property type="evidence" value="ECO:0007669"/>
    <property type="project" value="TreeGrafter"/>
</dbReference>
<dbReference type="CDD" id="cd17300">
    <property type="entry name" value="PIPKc_PIKfyve"/>
    <property type="match status" value="1"/>
</dbReference>
<dbReference type="Proteomes" id="UP000791440">
    <property type="component" value="Unassembled WGS sequence"/>
</dbReference>
<dbReference type="Pfam" id="PF01504">
    <property type="entry name" value="PIP5K"/>
    <property type="match status" value="3"/>
</dbReference>
<dbReference type="PANTHER" id="PTHR45748:SF7">
    <property type="entry name" value="1-PHOSPHATIDYLINOSITOL 3-PHOSPHATE 5-KINASE-RELATED"/>
    <property type="match status" value="1"/>
</dbReference>
<feature type="domain" description="PIPK" evidence="3">
    <location>
        <begin position="1"/>
        <end position="299"/>
    </location>
</feature>
<dbReference type="GO" id="GO:0046854">
    <property type="term" value="P:phosphatidylinositol phosphate biosynthetic process"/>
    <property type="evidence" value="ECO:0007669"/>
    <property type="project" value="TreeGrafter"/>
</dbReference>
<keyword evidence="1 2" id="KW-0067">ATP-binding</keyword>
<gene>
    <name evidence="4" type="ORF">O3G_MSEX015461</name>
</gene>
<keyword evidence="2" id="KW-0418">Kinase</keyword>
<dbReference type="GO" id="GO:0005524">
    <property type="term" value="F:ATP binding"/>
    <property type="evidence" value="ECO:0007669"/>
    <property type="project" value="UniProtKB-UniRule"/>
</dbReference>
<reference evidence="4" key="2">
    <citation type="submission" date="2020-12" db="EMBL/GenBank/DDBJ databases">
        <authorList>
            <person name="Kanost M."/>
        </authorList>
    </citation>
    <scope>NUCLEOTIDE SEQUENCE</scope>
</reference>
<sequence length="317" mass="36216">MHDLPRCRCDQKTLCDIEEAFIRSLAHCVPWAAKGGKSGSTFCKTKDDRYVLKEMTKPEWQQFLDFAPHYFNYVNNCRQNNLPSLLARIVGVYSVGGAGNGVLVMENIWYGRPRATRFDLKGSSRHRLAADTQPRAVLMDENLLNCKHYTDYLLYCNGVLVMENIWYGRPRATRFDLKGSSRHRLAADTQPRAVLMDENLLNLRWSQQLYVASHTGGVLWACVERDTAFLAALGVMDYSLLLGIDGTTLVLGIIDYIRTFTWDKKLEHLVKKNLGSGQPTVVSPEQYKRRFCAACRKYFLHAAAHWDLLIPPLMHPQ</sequence>
<dbReference type="PROSITE" id="PS51455">
    <property type="entry name" value="PIPK"/>
    <property type="match status" value="1"/>
</dbReference>
<evidence type="ECO:0000313" key="4">
    <source>
        <dbReference type="EMBL" id="KAG6465877.1"/>
    </source>
</evidence>
<dbReference type="AlphaFoldDB" id="A0A922D216"/>
<dbReference type="EMBL" id="JH669964">
    <property type="protein sequence ID" value="KAG6465877.1"/>
    <property type="molecule type" value="Genomic_DNA"/>
</dbReference>